<protein>
    <submittedName>
        <fullName evidence="1">Uncharacterized protein</fullName>
    </submittedName>
</protein>
<dbReference type="Proteomes" id="UP000319792">
    <property type="component" value="Unassembled WGS sequence"/>
</dbReference>
<evidence type="ECO:0000313" key="2">
    <source>
        <dbReference type="Proteomes" id="UP000319792"/>
    </source>
</evidence>
<dbReference type="RefSeq" id="WP_146434645.1">
    <property type="nucleotide sequence ID" value="NZ_VIGV01000004.1"/>
</dbReference>
<reference evidence="1 2" key="2">
    <citation type="submission" date="2019-08" db="EMBL/GenBank/DDBJ databases">
        <title>Tsukamurella conjunctivitidis sp. nov., Tsukamurella assacharolytica sp. nov. and Tsukamurella sputae sp. nov. isolated from patients with conjunctivitis, bacteraemia (lymphoma) and respiratory infection (sputum) in Hong Kong.</title>
        <authorList>
            <person name="Fok K.M.N."/>
            <person name="Fong J.Y.H."/>
        </authorList>
    </citation>
    <scope>NUCLEOTIDE SEQUENCE [LARGE SCALE GENOMIC DNA]</scope>
    <source>
        <strain evidence="1 2">HKU70</strain>
    </source>
</reference>
<organism evidence="1 2">
    <name type="scientific">Tsukamurella sputi</name>
    <dbReference type="NCBI Taxonomy" id="2591848"/>
    <lineage>
        <taxon>Bacteria</taxon>
        <taxon>Bacillati</taxon>
        <taxon>Actinomycetota</taxon>
        <taxon>Actinomycetes</taxon>
        <taxon>Mycobacteriales</taxon>
        <taxon>Tsukamurellaceae</taxon>
        <taxon>Tsukamurella</taxon>
    </lineage>
</organism>
<evidence type="ECO:0000313" key="1">
    <source>
        <dbReference type="EMBL" id="TWS23204.1"/>
    </source>
</evidence>
<keyword evidence="2" id="KW-1185">Reference proteome</keyword>
<dbReference type="AlphaFoldDB" id="A0A5C5RKU3"/>
<reference evidence="1 2" key="1">
    <citation type="submission" date="2019-06" db="EMBL/GenBank/DDBJ databases">
        <authorList>
            <person name="Teng J.L.L."/>
            <person name="Lee H.H."/>
            <person name="Lau S.K.P."/>
            <person name="Woo P.C.Y."/>
        </authorList>
    </citation>
    <scope>NUCLEOTIDE SEQUENCE [LARGE SCALE GENOMIC DNA]</scope>
    <source>
        <strain evidence="1 2">HKU70</strain>
    </source>
</reference>
<sequence>MSLRTSDFERVARLRPELGLVRLPGDDYYSRNPDGYVYALSLADGGVKFGRTQSPHKRLLALRTLGEPREAWVSRAHVGWIQSEARILREVRTLLTPAPQRGELWDHLTFDDAVALCRAVVSGREPRFPFASVPLIQAANARLFADRDAA</sequence>
<name>A0A5C5RKU3_9ACTN</name>
<dbReference type="EMBL" id="VIGV01000004">
    <property type="protein sequence ID" value="TWS23204.1"/>
    <property type="molecule type" value="Genomic_DNA"/>
</dbReference>
<comment type="caution">
    <text evidence="1">The sequence shown here is derived from an EMBL/GenBank/DDBJ whole genome shotgun (WGS) entry which is preliminary data.</text>
</comment>
<gene>
    <name evidence="1" type="ORF">FK268_12860</name>
</gene>
<proteinExistence type="predicted"/>
<dbReference type="OrthoDB" id="8772754at2"/>
<accession>A0A5C5RKU3</accession>